<gene>
    <name evidence="5" type="ORF">GJV18_11820</name>
</gene>
<feature type="domain" description="HTH luxR-type" evidence="4">
    <location>
        <begin position="855"/>
        <end position="920"/>
    </location>
</feature>
<dbReference type="PROSITE" id="PS00622">
    <property type="entry name" value="HTH_LUXR_1"/>
    <property type="match status" value="1"/>
</dbReference>
<dbReference type="InterPro" id="IPR027417">
    <property type="entry name" value="P-loop_NTPase"/>
</dbReference>
<evidence type="ECO:0000313" key="6">
    <source>
        <dbReference type="Proteomes" id="UP000429555"/>
    </source>
</evidence>
<dbReference type="PANTHER" id="PTHR43214:SF41">
    <property type="entry name" value="NITRATE_NITRITE RESPONSE REGULATOR PROTEIN NARP"/>
    <property type="match status" value="1"/>
</dbReference>
<dbReference type="PRINTS" id="PR00038">
    <property type="entry name" value="HTHLUXR"/>
</dbReference>
<dbReference type="InterPro" id="IPR039420">
    <property type="entry name" value="WalR-like"/>
</dbReference>
<dbReference type="EMBL" id="WKJZ01000001">
    <property type="protein sequence ID" value="MVW76005.1"/>
    <property type="molecule type" value="Genomic_DNA"/>
</dbReference>
<dbReference type="Gene3D" id="3.40.50.300">
    <property type="entry name" value="P-loop containing nucleotide triphosphate hydrolases"/>
    <property type="match status" value="1"/>
</dbReference>
<proteinExistence type="predicted"/>
<sequence>MEATRALHDVQNNNYYGIKALNDLPDQAADSLLRSKLTPPQASVDYLIRPQLDAAISANPHARVLLISAPAGFGKTSTLVALAQARQASGSQVAWLSLGAEDDEPARFLQQLVDALAPCIPGVGREAVAYLQNTMQVPVAAVMESLLVDLAQLDRPLLLVLDDLHLIQDSELITALNRLIKFAPPTLTLAIGSRSQPSLNLATLRAKGLLVEIGEQQLRLSKAETAAYLARAGLELDAVALGAIYSQTEGWMVAVHLASLWLRNQPQASMQLAEMGTDQAAVGAYLLRGVFEQLPADKQEQLLCLGVAQQLSGELAGALCGRTDGQVLLEELEALQLFLLPLDRERQWYRFHNLFADFLRGRLKERDPERFKQLHFNASMWFTNHHMQNLAIEHACQAEDPELLAALLDGCALELINRGQLHLIYKWRQQVPDAIVERYPLLVLVDVWTRAAELGLAEANRLLDELLQRWGQTGSSGPLNEQLLATLAVKAVIALQKDDLASCVALTRRVEQHLGQHSAFLEVAILIVGALANVIMGLPEAGRRLLALAQQRNHFLEGRYLGMQLANVEILLCLEQGQVKQAELLFGQMRARVLPWFAERARALVLPTISEALIAYHQGRLEGIEERLRWALATVDVINPIDLYAQGMLCLARTQRMHGNAKESFATLVLMQNLAARNQSWRFYAAAVAEEVGQILQEPAGDRLKRAEQRFKAVEWSKLAEHYQHMHCNPVLWAQGLTRIRLQQARGHYSEALHEITQLRGMLLDNWHGLQRLRLDLLAALSYQRLGYQERAQGLLLQCLVGAEREGLRSLFAEEGEAIRQLLQLLEAAERQPALQGFIRTLLASWPGSAAGPAQESLDEGLTEREREVVCLAAQGMSNEEIGQQLALALGTVKWHLHNIYEKLKVRNRTQAIRRARELRLLES</sequence>
<dbReference type="SMART" id="SM00421">
    <property type="entry name" value="HTH_LUXR"/>
    <property type="match status" value="1"/>
</dbReference>
<dbReference type="InterPro" id="IPR000792">
    <property type="entry name" value="Tscrpt_reg_LuxR_C"/>
</dbReference>
<keyword evidence="2" id="KW-0238">DNA-binding</keyword>
<dbReference type="CDD" id="cd06170">
    <property type="entry name" value="LuxR_C_like"/>
    <property type="match status" value="1"/>
</dbReference>
<reference evidence="5 6" key="1">
    <citation type="submission" date="2019-11" db="EMBL/GenBank/DDBJ databases">
        <title>Pseudomonas flavidum sp. nov., isolated from Baiyang Lake.</title>
        <authorList>
            <person name="Zhao Y."/>
        </authorList>
    </citation>
    <scope>NUCLEOTIDE SEQUENCE [LARGE SCALE GENOMIC DNA]</scope>
    <source>
        <strain evidence="6">R-22-3 w-18</strain>
    </source>
</reference>
<evidence type="ECO:0000256" key="1">
    <source>
        <dbReference type="ARBA" id="ARBA00023015"/>
    </source>
</evidence>
<dbReference type="InterPro" id="IPR016032">
    <property type="entry name" value="Sig_transdc_resp-reg_C-effctor"/>
</dbReference>
<keyword evidence="1" id="KW-0805">Transcription regulation</keyword>
<dbReference type="PANTHER" id="PTHR43214">
    <property type="entry name" value="TWO-COMPONENT RESPONSE REGULATOR"/>
    <property type="match status" value="1"/>
</dbReference>
<dbReference type="InterPro" id="IPR011990">
    <property type="entry name" value="TPR-like_helical_dom_sf"/>
</dbReference>
<dbReference type="Pfam" id="PF25873">
    <property type="entry name" value="WHD_MalT"/>
    <property type="match status" value="1"/>
</dbReference>
<dbReference type="Gene3D" id="1.10.10.10">
    <property type="entry name" value="Winged helix-like DNA-binding domain superfamily/Winged helix DNA-binding domain"/>
    <property type="match status" value="1"/>
</dbReference>
<dbReference type="Gene3D" id="1.25.40.10">
    <property type="entry name" value="Tetratricopeptide repeat domain"/>
    <property type="match status" value="1"/>
</dbReference>
<evidence type="ECO:0000256" key="3">
    <source>
        <dbReference type="ARBA" id="ARBA00023163"/>
    </source>
</evidence>
<dbReference type="Proteomes" id="UP000429555">
    <property type="component" value="Unassembled WGS sequence"/>
</dbReference>
<dbReference type="PROSITE" id="PS50043">
    <property type="entry name" value="HTH_LUXR_2"/>
    <property type="match status" value="1"/>
</dbReference>
<accession>A0A6I4KUF4</accession>
<keyword evidence="3" id="KW-0804">Transcription</keyword>
<dbReference type="InterPro" id="IPR036388">
    <property type="entry name" value="WH-like_DNA-bd_sf"/>
</dbReference>
<dbReference type="Pfam" id="PF00196">
    <property type="entry name" value="GerE"/>
    <property type="match status" value="1"/>
</dbReference>
<dbReference type="SUPFAM" id="SSF46894">
    <property type="entry name" value="C-terminal effector domain of the bipartite response regulators"/>
    <property type="match status" value="1"/>
</dbReference>
<name>A0A6I4KUF4_9PSED</name>
<evidence type="ECO:0000313" key="5">
    <source>
        <dbReference type="EMBL" id="MVW76005.1"/>
    </source>
</evidence>
<dbReference type="GO" id="GO:0006355">
    <property type="term" value="P:regulation of DNA-templated transcription"/>
    <property type="evidence" value="ECO:0007669"/>
    <property type="project" value="InterPro"/>
</dbReference>
<dbReference type="Pfam" id="PF13191">
    <property type="entry name" value="AAA_16"/>
    <property type="match status" value="1"/>
</dbReference>
<comment type="caution">
    <text evidence="5">The sequence shown here is derived from an EMBL/GenBank/DDBJ whole genome shotgun (WGS) entry which is preliminary data.</text>
</comment>
<dbReference type="InterPro" id="IPR059106">
    <property type="entry name" value="WHD_MalT"/>
</dbReference>
<dbReference type="GO" id="GO:0003677">
    <property type="term" value="F:DNA binding"/>
    <property type="evidence" value="ECO:0007669"/>
    <property type="project" value="UniProtKB-KW"/>
</dbReference>
<dbReference type="SUPFAM" id="SSF52540">
    <property type="entry name" value="P-loop containing nucleoside triphosphate hydrolases"/>
    <property type="match status" value="1"/>
</dbReference>
<protein>
    <submittedName>
        <fullName evidence="5">AAA family ATPase</fullName>
    </submittedName>
</protein>
<organism evidence="5 6">
    <name type="scientific">Pseudomonas xionganensis</name>
    <dbReference type="NCBI Taxonomy" id="2654845"/>
    <lineage>
        <taxon>Bacteria</taxon>
        <taxon>Pseudomonadati</taxon>
        <taxon>Pseudomonadota</taxon>
        <taxon>Gammaproteobacteria</taxon>
        <taxon>Pseudomonadales</taxon>
        <taxon>Pseudomonadaceae</taxon>
        <taxon>Pseudomonas</taxon>
    </lineage>
</organism>
<evidence type="ECO:0000256" key="2">
    <source>
        <dbReference type="ARBA" id="ARBA00023125"/>
    </source>
</evidence>
<dbReference type="InterPro" id="IPR041664">
    <property type="entry name" value="AAA_16"/>
</dbReference>
<keyword evidence="6" id="KW-1185">Reference proteome</keyword>
<evidence type="ECO:0000259" key="4">
    <source>
        <dbReference type="PROSITE" id="PS50043"/>
    </source>
</evidence>
<dbReference type="AlphaFoldDB" id="A0A6I4KUF4"/>